<dbReference type="OrthoDB" id="2906425at2759"/>
<dbReference type="SUPFAM" id="SSF56112">
    <property type="entry name" value="Protein kinase-like (PK-like)"/>
    <property type="match status" value="1"/>
</dbReference>
<dbReference type="PANTHER" id="PTHR34776:SF1">
    <property type="entry name" value="F17F16.3 PROTEIN"/>
    <property type="match status" value="1"/>
</dbReference>
<dbReference type="Pfam" id="PF01636">
    <property type="entry name" value="APH"/>
    <property type="match status" value="1"/>
</dbReference>
<sequence length="516" mass="57512">MSRDARHLDAGHENLAINNTRIRRFLTLVALKTTARFFRRQGACVPISRRLIVKSDAFVDLTEGATMRFIADNTSVPIPKVWCSFVRNGRVYLVMERIRGDCIAKGWDDRSKESKDKLLAQLKLMVEEIRSLQPRPDAGVESCVGGSLFDSRMPRPDRRFGPFQSIQEFHLWLRDNLRPSEAEKPEQAAEQDWKDVKDMAARQDGPWPRPVFTHGDLNPCNIIVRGDKVVGIIDWEFSGSAQQLLGAIPRGVGDGKDSAEVVGRDLSKRPQKQTDAKQADTNTQAPPHVLEKGVLYYFIRGRVGIDEPKSIDDIARGYLILRPIPDDAKLHGALPTSATARLIALPKKALPAGPKDRFMAFVEKSHASYDELGEKFLKGGVYETKTAGRRQSPDATPVGEGVNPTYKGPSSAQLPQDPEYPQSVLDKFGDLRQVGAQPEFMNYPRAQILLIGHKTGLGEEDKKVEDGEDPVKTLGQLEKDDLDRMQHLSPDESDAIYADLHSRKMAHPEIQSDLGG</sequence>
<protein>
    <recommendedName>
        <fullName evidence="2">Aminoglycoside phosphotransferase domain-containing protein</fullName>
    </recommendedName>
</protein>
<dbReference type="InterPro" id="IPR002575">
    <property type="entry name" value="Aminoglycoside_PTrfase"/>
</dbReference>
<dbReference type="Gene3D" id="3.90.1200.10">
    <property type="match status" value="1"/>
</dbReference>
<gene>
    <name evidence="3" type="ORF">G6M90_00g105210</name>
</gene>
<feature type="compositionally biased region" description="Basic and acidic residues" evidence="1">
    <location>
        <begin position="459"/>
        <end position="490"/>
    </location>
</feature>
<dbReference type="GeneID" id="26245760"/>
<reference evidence="3 4" key="1">
    <citation type="submission" date="2020-07" db="EMBL/GenBank/DDBJ databases">
        <title>Telomere length de novo assembly of all 7 chromosomes of the fungus, Metarhizium brunneum, using a novel assembly pipeline.</title>
        <authorList>
            <person name="Saud z."/>
            <person name="Kortsinoglou A."/>
            <person name="Kouvelis V.N."/>
            <person name="Butt T.M."/>
        </authorList>
    </citation>
    <scope>NUCLEOTIDE SEQUENCE [LARGE SCALE GENOMIC DNA]</scope>
    <source>
        <strain evidence="3 4">4556</strain>
    </source>
</reference>
<keyword evidence="4" id="KW-1185">Reference proteome</keyword>
<evidence type="ECO:0000313" key="3">
    <source>
        <dbReference type="EMBL" id="QLI73787.1"/>
    </source>
</evidence>
<proteinExistence type="predicted"/>
<dbReference type="AlphaFoldDB" id="A0A7D5ZA53"/>
<feature type="region of interest" description="Disordered" evidence="1">
    <location>
        <begin position="459"/>
        <end position="516"/>
    </location>
</feature>
<evidence type="ECO:0000313" key="4">
    <source>
        <dbReference type="Proteomes" id="UP000510686"/>
    </source>
</evidence>
<dbReference type="InterPro" id="IPR011009">
    <property type="entry name" value="Kinase-like_dom_sf"/>
</dbReference>
<accession>A0A7D5ZA53</accession>
<feature type="compositionally biased region" description="Basic and acidic residues" evidence="1">
    <location>
        <begin position="253"/>
        <end position="278"/>
    </location>
</feature>
<dbReference type="PANTHER" id="PTHR34776">
    <property type="entry name" value="F17F16.3 PROTEIN"/>
    <property type="match status" value="1"/>
</dbReference>
<feature type="region of interest" description="Disordered" evidence="1">
    <location>
        <begin position="386"/>
        <end position="417"/>
    </location>
</feature>
<dbReference type="EMBL" id="CP058937">
    <property type="protein sequence ID" value="QLI73787.1"/>
    <property type="molecule type" value="Genomic_DNA"/>
</dbReference>
<name>A0A7D5ZA53_9HYPO</name>
<dbReference type="CDD" id="cd05120">
    <property type="entry name" value="APH_ChoK_like"/>
    <property type="match status" value="1"/>
</dbReference>
<dbReference type="RefSeq" id="XP_065987734.1">
    <property type="nucleotide sequence ID" value="XM_066131669.1"/>
</dbReference>
<feature type="region of interest" description="Disordered" evidence="1">
    <location>
        <begin position="248"/>
        <end position="283"/>
    </location>
</feature>
<organism evidence="3 4">
    <name type="scientific">Metarhizium brunneum</name>
    <dbReference type="NCBI Taxonomy" id="500148"/>
    <lineage>
        <taxon>Eukaryota</taxon>
        <taxon>Fungi</taxon>
        <taxon>Dikarya</taxon>
        <taxon>Ascomycota</taxon>
        <taxon>Pezizomycotina</taxon>
        <taxon>Sordariomycetes</taxon>
        <taxon>Hypocreomycetidae</taxon>
        <taxon>Hypocreales</taxon>
        <taxon>Clavicipitaceae</taxon>
        <taxon>Metarhizium</taxon>
    </lineage>
</organism>
<dbReference type="KEGG" id="mbrn:26245760"/>
<dbReference type="Proteomes" id="UP000510686">
    <property type="component" value="Chromosome 6"/>
</dbReference>
<evidence type="ECO:0000259" key="2">
    <source>
        <dbReference type="Pfam" id="PF01636"/>
    </source>
</evidence>
<feature type="domain" description="Aminoglycoside phosphotransferase" evidence="2">
    <location>
        <begin position="63"/>
        <end position="239"/>
    </location>
</feature>
<evidence type="ECO:0000256" key="1">
    <source>
        <dbReference type="SAM" id="MobiDB-lite"/>
    </source>
</evidence>